<dbReference type="GO" id="GO:0006777">
    <property type="term" value="P:Mo-molybdopterin cofactor biosynthetic process"/>
    <property type="evidence" value="ECO:0007669"/>
    <property type="project" value="UniProtKB-UniRule"/>
</dbReference>
<keyword evidence="1 4" id="KW-0963">Cytoplasm</keyword>
<evidence type="ECO:0000256" key="3">
    <source>
        <dbReference type="ARBA" id="ARBA00023150"/>
    </source>
</evidence>
<accession>A0A6J1LZL3</accession>
<evidence type="ECO:0000256" key="4">
    <source>
        <dbReference type="HAMAP-Rule" id="MF_03052"/>
    </source>
</evidence>
<proteinExistence type="inferred from homology"/>
<dbReference type="EC" id="2.8.1.12" evidence="4"/>
<keyword evidence="2 4" id="KW-0808">Transferase</keyword>
<feature type="binding site" evidence="4">
    <location>
        <begin position="124"/>
        <end position="126"/>
    </location>
    <ligand>
        <name>substrate</name>
    </ligand>
</feature>
<dbReference type="InterPro" id="IPR028888">
    <property type="entry name" value="MOCS2B_euk"/>
</dbReference>
<gene>
    <name evidence="6" type="primary">LOC111600821</name>
    <name evidence="4" type="synonym">Mocs2</name>
</gene>
<dbReference type="UniPathway" id="UPA00344"/>
<feature type="binding site" evidence="4">
    <location>
        <position position="117"/>
    </location>
    <ligand>
        <name>substrate</name>
    </ligand>
</feature>
<dbReference type="KEGG" id="dhe:111600821"/>
<name>A0A6J1LZL3_DROHY</name>
<dbReference type="GO" id="GO:0030366">
    <property type="term" value="F:molybdopterin synthase activity"/>
    <property type="evidence" value="ECO:0007669"/>
    <property type="project" value="UniProtKB-UniRule"/>
</dbReference>
<dbReference type="OMA" id="KIRSQWN"/>
<dbReference type="Proteomes" id="UP000504633">
    <property type="component" value="Unplaced"/>
</dbReference>
<dbReference type="Gene3D" id="3.90.1170.40">
    <property type="entry name" value="Molybdopterin biosynthesis MoaE subunit"/>
    <property type="match status" value="1"/>
</dbReference>
<dbReference type="OrthoDB" id="5531344at2759"/>
<comment type="catalytic activity">
    <reaction evidence="4">
        <text>2 [molybdopterin-synthase sulfur-carrier protein]-C-terminal-Gly-aminoethanethioate + cyclic pyranopterin phosphate + H2O = molybdopterin + 2 [molybdopterin-synthase sulfur-carrier protein]-C-terminal Gly-Gly + 2 H(+)</text>
        <dbReference type="Rhea" id="RHEA:26333"/>
        <dbReference type="Rhea" id="RHEA-COMP:12202"/>
        <dbReference type="Rhea" id="RHEA-COMP:19907"/>
        <dbReference type="ChEBI" id="CHEBI:15377"/>
        <dbReference type="ChEBI" id="CHEBI:15378"/>
        <dbReference type="ChEBI" id="CHEBI:58698"/>
        <dbReference type="ChEBI" id="CHEBI:59648"/>
        <dbReference type="ChEBI" id="CHEBI:90778"/>
        <dbReference type="ChEBI" id="CHEBI:232372"/>
        <dbReference type="EC" id="2.8.1.12"/>
    </reaction>
</comment>
<protein>
    <recommendedName>
        <fullName evidence="4">Molybdopterin synthase catalytic subunit</fullName>
        <ecNumber evidence="4">2.8.1.12</ecNumber>
    </recommendedName>
    <alternativeName>
        <fullName evidence="4">Molybdenum cofactor synthesis protein 2 large subunit</fullName>
    </alternativeName>
    <alternativeName>
        <fullName evidence="4">Molybdenum cofactor synthesis protein 2B</fullName>
        <shortName evidence="4">MOCS2B</shortName>
    </alternativeName>
</protein>
<dbReference type="Pfam" id="PF02391">
    <property type="entry name" value="MoaE"/>
    <property type="match status" value="1"/>
</dbReference>
<sequence length="367" mass="42789">MDHIKLTRNKIDINLIQQLTIDKSCGACSIFVGATRDSFEGKKVISLEYEAYENMALKEMGKICSELRVQWPDVKHIAIYHRLGNVPVTEESIVIAVSAPHRKAALESVSFAIDKLKSSVPIWKKEIYENDLIGEWKANMECPWPPFSETSSRTFEFSSCKIEHQIDNISDNKLVQIKVNDSELNRRVKCFLKRKRDEINLYNIIDFRQQTTDPALLESIVGKDSCARTQSFLVKQQQSKGHLKVCRATYNSGPQVRPNYSFQLNKLMTRQNDQYEAAKCKVLRNARLQNIEDYMHITPDDDDNIYNRIKNIENRILMLESTSPEYKYNIKFETDLKNIGKRNSKKEIYLSDRLNEFILDIKRQYEQ</sequence>
<keyword evidence="5" id="KW-1185">Reference proteome</keyword>
<reference evidence="6" key="1">
    <citation type="submission" date="2025-08" db="UniProtKB">
        <authorList>
            <consortium name="RefSeq"/>
        </authorList>
    </citation>
    <scope>IDENTIFICATION</scope>
    <source>
        <strain evidence="6">15085-1641.00</strain>
        <tissue evidence="6">Whole body</tissue>
    </source>
</reference>
<dbReference type="FunFam" id="3.90.1170.40:FF:000002">
    <property type="entry name" value="Molybdopterin synthase catalytic subunit"/>
    <property type="match status" value="1"/>
</dbReference>
<evidence type="ECO:0000256" key="2">
    <source>
        <dbReference type="ARBA" id="ARBA00022679"/>
    </source>
</evidence>
<comment type="subcellular location">
    <subcellularLocation>
        <location evidence="4">Cytoplasm</location>
    </subcellularLocation>
</comment>
<evidence type="ECO:0000313" key="5">
    <source>
        <dbReference type="Proteomes" id="UP000504633"/>
    </source>
</evidence>
<comment type="subunit">
    <text evidence="4">Heterotetramer; composed of 2 small (MOCS2A) and 2 large (MOCS2B) subunits.</text>
</comment>
<comment type="similarity">
    <text evidence="4">Belongs to the MoaE family. MOCS2B subfamily.</text>
</comment>
<comment type="miscellaneous">
    <text evidence="4">This protein is produced by a bicistronic gene which also produces the large subunit (MOCS2A).</text>
</comment>
<dbReference type="CTD" id="43017"/>
<dbReference type="HAMAP" id="MF_03052">
    <property type="entry name" value="MOC2B"/>
    <property type="match status" value="1"/>
</dbReference>
<organism evidence="5 6">
    <name type="scientific">Drosophila hydei</name>
    <name type="common">Fruit fly</name>
    <dbReference type="NCBI Taxonomy" id="7224"/>
    <lineage>
        <taxon>Eukaryota</taxon>
        <taxon>Metazoa</taxon>
        <taxon>Ecdysozoa</taxon>
        <taxon>Arthropoda</taxon>
        <taxon>Hexapoda</taxon>
        <taxon>Insecta</taxon>
        <taxon>Pterygota</taxon>
        <taxon>Neoptera</taxon>
        <taxon>Endopterygota</taxon>
        <taxon>Diptera</taxon>
        <taxon>Brachycera</taxon>
        <taxon>Muscomorpha</taxon>
        <taxon>Ephydroidea</taxon>
        <taxon>Drosophilidae</taxon>
        <taxon>Drosophila</taxon>
    </lineage>
</organism>
<evidence type="ECO:0000256" key="1">
    <source>
        <dbReference type="ARBA" id="ARBA00022490"/>
    </source>
</evidence>
<dbReference type="RefSeq" id="XP_023172889.2">
    <property type="nucleotide sequence ID" value="XM_023317121.2"/>
</dbReference>
<evidence type="ECO:0000313" key="6">
    <source>
        <dbReference type="RefSeq" id="XP_023172889.2"/>
    </source>
</evidence>
<feature type="binding site" evidence="4">
    <location>
        <begin position="101"/>
        <end position="102"/>
    </location>
    <ligand>
        <name>substrate</name>
    </ligand>
</feature>
<dbReference type="PANTHER" id="PTHR23404">
    <property type="entry name" value="MOLYBDOPTERIN SYNTHASE RELATED"/>
    <property type="match status" value="1"/>
</dbReference>
<comment type="function">
    <text evidence="4">Catalytic subunit of the molybdopterin synthase complex, a complex that catalyzes the conversion of precursor Z into molybdopterin. Acts by mediating the incorporation of 2 sulfur atoms from thiocarboxylated MOCS2A into precursor Z to generate a dithiolene group.</text>
</comment>
<dbReference type="InterPro" id="IPR003448">
    <property type="entry name" value="Mopterin_biosynth_MoaE"/>
</dbReference>
<dbReference type="CDD" id="cd00756">
    <property type="entry name" value="MoaE"/>
    <property type="match status" value="1"/>
</dbReference>
<keyword evidence="3 4" id="KW-0501">Molybdenum cofactor biosynthesis</keyword>
<dbReference type="AlphaFoldDB" id="A0A6J1LZL3"/>
<dbReference type="GO" id="GO:1990140">
    <property type="term" value="C:molybdopterin synthase complex"/>
    <property type="evidence" value="ECO:0007669"/>
    <property type="project" value="UniProtKB-UniRule"/>
</dbReference>
<dbReference type="SUPFAM" id="SSF54690">
    <property type="entry name" value="Molybdopterin synthase subunit MoaE"/>
    <property type="match status" value="1"/>
</dbReference>
<dbReference type="InterPro" id="IPR036563">
    <property type="entry name" value="MoaE_sf"/>
</dbReference>
<comment type="pathway">
    <text evidence="4">Cofactor biosynthesis; molybdopterin biosynthesis.</text>
</comment>
<dbReference type="GeneID" id="111600821"/>